<dbReference type="GO" id="GO:0009103">
    <property type="term" value="P:lipopolysaccharide biosynthetic process"/>
    <property type="evidence" value="ECO:0007669"/>
    <property type="project" value="TreeGrafter"/>
</dbReference>
<proteinExistence type="predicted"/>
<organism evidence="3 4">
    <name type="scientific">Mucilaginibacter mallensis</name>
    <dbReference type="NCBI Taxonomy" id="652787"/>
    <lineage>
        <taxon>Bacteria</taxon>
        <taxon>Pseudomonadati</taxon>
        <taxon>Bacteroidota</taxon>
        <taxon>Sphingobacteriia</taxon>
        <taxon>Sphingobacteriales</taxon>
        <taxon>Sphingobacteriaceae</taxon>
        <taxon>Mucilaginibacter</taxon>
    </lineage>
</organism>
<dbReference type="RefSeq" id="WP_091378763.1">
    <property type="nucleotide sequence ID" value="NZ_LT629740.1"/>
</dbReference>
<dbReference type="GO" id="GO:0016757">
    <property type="term" value="F:glycosyltransferase activity"/>
    <property type="evidence" value="ECO:0007669"/>
    <property type="project" value="InterPro"/>
</dbReference>
<protein>
    <submittedName>
        <fullName evidence="3">Glycosyltransferase involved in cell wall bisynthesis</fullName>
    </submittedName>
</protein>
<dbReference type="Pfam" id="PF00534">
    <property type="entry name" value="Glycos_transf_1"/>
    <property type="match status" value="1"/>
</dbReference>
<accession>A0A1H2C420</accession>
<dbReference type="CDD" id="cd03801">
    <property type="entry name" value="GT4_PimA-like"/>
    <property type="match status" value="1"/>
</dbReference>
<evidence type="ECO:0000313" key="3">
    <source>
        <dbReference type="EMBL" id="SDT65072.1"/>
    </source>
</evidence>
<name>A0A1H2C420_MUCMA</name>
<dbReference type="AlphaFoldDB" id="A0A1H2C420"/>
<evidence type="ECO:0000259" key="2">
    <source>
        <dbReference type="Pfam" id="PF00534"/>
    </source>
</evidence>
<dbReference type="EMBL" id="LT629740">
    <property type="protein sequence ID" value="SDT65072.1"/>
    <property type="molecule type" value="Genomic_DNA"/>
</dbReference>
<keyword evidence="1 3" id="KW-0808">Transferase</keyword>
<dbReference type="SUPFAM" id="SSF53756">
    <property type="entry name" value="UDP-Glycosyltransferase/glycogen phosphorylase"/>
    <property type="match status" value="1"/>
</dbReference>
<gene>
    <name evidence="3" type="ORF">SAMN05216490_4599</name>
</gene>
<dbReference type="Proteomes" id="UP000199679">
    <property type="component" value="Chromosome I"/>
</dbReference>
<dbReference type="OrthoDB" id="7560678at2"/>
<dbReference type="PANTHER" id="PTHR46401">
    <property type="entry name" value="GLYCOSYLTRANSFERASE WBBK-RELATED"/>
    <property type="match status" value="1"/>
</dbReference>
<dbReference type="InterPro" id="IPR001296">
    <property type="entry name" value="Glyco_trans_1"/>
</dbReference>
<reference evidence="3 4" key="1">
    <citation type="submission" date="2016-10" db="EMBL/GenBank/DDBJ databases">
        <authorList>
            <person name="de Groot N.N."/>
        </authorList>
    </citation>
    <scope>NUCLEOTIDE SEQUENCE [LARGE SCALE GENOMIC DNA]</scope>
    <source>
        <strain evidence="3 4">MP1X4</strain>
    </source>
</reference>
<evidence type="ECO:0000256" key="1">
    <source>
        <dbReference type="ARBA" id="ARBA00022679"/>
    </source>
</evidence>
<feature type="domain" description="Glycosyl transferase family 1" evidence="2">
    <location>
        <begin position="195"/>
        <end position="360"/>
    </location>
</feature>
<evidence type="ECO:0000313" key="4">
    <source>
        <dbReference type="Proteomes" id="UP000199679"/>
    </source>
</evidence>
<dbReference type="PANTHER" id="PTHR46401:SF2">
    <property type="entry name" value="GLYCOSYLTRANSFERASE WBBK-RELATED"/>
    <property type="match status" value="1"/>
</dbReference>
<dbReference type="Gene3D" id="3.40.50.2000">
    <property type="entry name" value="Glycogen Phosphorylase B"/>
    <property type="match status" value="2"/>
</dbReference>
<dbReference type="STRING" id="652787.SAMN05216490_4599"/>
<sequence>MVDESLRNTCDTKKIVIIANFATDRVNGAYNVIENIAVYTNKLGYSCELWGLSTELDQNNYPFYVHFKANLHHFTVPEDLKNKLIWDRDSIICVNLHSVFTPINIGLSKLVKALNIQLCVTPQGGYHDYTFKRNYLKKKIFLFLYEKAYLKQIDYFFIHGSQEENFIKKYSSKPCYTLLNGFPEGKISSSIYDHQNAGPHQKLKLLFMGRLDPLHKGLDLLIKSMTYLKDAEVELTLIGPQFTEEAQRYLHQLITKLNLTASVTIKAPVYKQTEKEELYTAHQLFVHTSRWEGMPTGVIEALSYGMPVLISKGTNLAEIVKKEQFGWVIDELTPAGIATVIADVCNNKEKLNEFSENAYTQSPQTFNWNKIAKKYVTCILLNR</sequence>
<keyword evidence="4" id="KW-1185">Reference proteome</keyword>